<organism evidence="1 2">
    <name type="scientific">Paenibacillus plantiphilus</name>
    <dbReference type="NCBI Taxonomy" id="2905650"/>
    <lineage>
        <taxon>Bacteria</taxon>
        <taxon>Bacillati</taxon>
        <taxon>Bacillota</taxon>
        <taxon>Bacilli</taxon>
        <taxon>Bacillales</taxon>
        <taxon>Paenibacillaceae</taxon>
        <taxon>Paenibacillus</taxon>
    </lineage>
</organism>
<dbReference type="RefSeq" id="WP_236346598.1">
    <property type="nucleotide sequence ID" value="NZ_CAKMMF010000041.1"/>
</dbReference>
<protein>
    <submittedName>
        <fullName evidence="1">Uncharacterized protein</fullName>
    </submittedName>
</protein>
<name>A0ABN8H5H1_9BACL</name>
<accession>A0ABN8H5H1</accession>
<dbReference type="Proteomes" id="UP000838686">
    <property type="component" value="Unassembled WGS sequence"/>
</dbReference>
<gene>
    <name evidence="1" type="ORF">PAECIP111893_04939</name>
</gene>
<sequence>MGLDIVMYNDKNVRMQLIEIPRSLHEAIFSGTQIWGSYMYLRKIKDYYKTNVRFTASEINYFIEDLRQIKQFVASNYHSDLIMIIEKLSDGSVKTIHVAGD</sequence>
<evidence type="ECO:0000313" key="2">
    <source>
        <dbReference type="Proteomes" id="UP000838686"/>
    </source>
</evidence>
<reference evidence="1" key="1">
    <citation type="submission" date="2022-01" db="EMBL/GenBank/DDBJ databases">
        <authorList>
            <person name="Criscuolo A."/>
        </authorList>
    </citation>
    <scope>NUCLEOTIDE SEQUENCE</scope>
    <source>
        <strain evidence="1">CIP111893</strain>
    </source>
</reference>
<dbReference type="EMBL" id="CAKMMF010000041">
    <property type="protein sequence ID" value="CAH1223245.1"/>
    <property type="molecule type" value="Genomic_DNA"/>
</dbReference>
<proteinExistence type="predicted"/>
<comment type="caution">
    <text evidence="1">The sequence shown here is derived from an EMBL/GenBank/DDBJ whole genome shotgun (WGS) entry which is preliminary data.</text>
</comment>
<keyword evidence="2" id="KW-1185">Reference proteome</keyword>
<evidence type="ECO:0000313" key="1">
    <source>
        <dbReference type="EMBL" id="CAH1223245.1"/>
    </source>
</evidence>